<accession>A0A8H8CH32</accession>
<dbReference type="Gene3D" id="1.10.510.10">
    <property type="entry name" value="Transferase(Phosphotransferase) domain 1"/>
    <property type="match status" value="2"/>
</dbReference>
<dbReference type="SMART" id="SM00220">
    <property type="entry name" value="S_TKc"/>
    <property type="match status" value="1"/>
</dbReference>
<dbReference type="Pfam" id="PF00069">
    <property type="entry name" value="Pkinase"/>
    <property type="match status" value="2"/>
</dbReference>
<dbReference type="AlphaFoldDB" id="A0A8H8CH32"/>
<feature type="compositionally biased region" description="Acidic residues" evidence="4">
    <location>
        <begin position="707"/>
        <end position="718"/>
    </location>
</feature>
<evidence type="ECO:0000313" key="6">
    <source>
        <dbReference type="EMBL" id="KAG5165321.1"/>
    </source>
</evidence>
<feature type="region of interest" description="Disordered" evidence="4">
    <location>
        <begin position="740"/>
        <end position="791"/>
    </location>
</feature>
<feature type="domain" description="Protein kinase" evidence="5">
    <location>
        <begin position="126"/>
        <end position="452"/>
    </location>
</feature>
<feature type="region of interest" description="Disordered" evidence="4">
    <location>
        <begin position="457"/>
        <end position="565"/>
    </location>
</feature>
<evidence type="ECO:0000259" key="5">
    <source>
        <dbReference type="PROSITE" id="PS50011"/>
    </source>
</evidence>
<dbReference type="SUPFAM" id="SSF56112">
    <property type="entry name" value="Protein kinase-like (PK-like)"/>
    <property type="match status" value="1"/>
</dbReference>
<feature type="compositionally biased region" description="Polar residues" evidence="4">
    <location>
        <begin position="740"/>
        <end position="754"/>
    </location>
</feature>
<gene>
    <name evidence="6" type="ORF">JR316_010017</name>
</gene>
<dbReference type="GO" id="GO:0004674">
    <property type="term" value="F:protein serine/threonine kinase activity"/>
    <property type="evidence" value="ECO:0007669"/>
    <property type="project" value="TreeGrafter"/>
</dbReference>
<feature type="region of interest" description="Disordered" evidence="4">
    <location>
        <begin position="611"/>
        <end position="641"/>
    </location>
</feature>
<dbReference type="PROSITE" id="PS00108">
    <property type="entry name" value="PROTEIN_KINASE_ST"/>
    <property type="match status" value="1"/>
</dbReference>
<dbReference type="PANTHER" id="PTHR24346">
    <property type="entry name" value="MAP/MICROTUBULE AFFINITY-REGULATING KINASE"/>
    <property type="match status" value="1"/>
</dbReference>
<evidence type="ECO:0000256" key="1">
    <source>
        <dbReference type="ARBA" id="ARBA00022741"/>
    </source>
</evidence>
<organism evidence="6">
    <name type="scientific">Psilocybe cubensis</name>
    <name type="common">Psychedelic mushroom</name>
    <name type="synonym">Stropharia cubensis</name>
    <dbReference type="NCBI Taxonomy" id="181762"/>
    <lineage>
        <taxon>Eukaryota</taxon>
        <taxon>Fungi</taxon>
        <taxon>Dikarya</taxon>
        <taxon>Basidiomycota</taxon>
        <taxon>Agaricomycotina</taxon>
        <taxon>Agaricomycetes</taxon>
        <taxon>Agaricomycetidae</taxon>
        <taxon>Agaricales</taxon>
        <taxon>Agaricineae</taxon>
        <taxon>Strophariaceae</taxon>
        <taxon>Psilocybe</taxon>
    </lineage>
</organism>
<comment type="caution">
    <text evidence="6">The sequence shown here is derived from an EMBL/GenBank/DDBJ whole genome shotgun (WGS) entry which is preliminary data.</text>
</comment>
<dbReference type="InterPro" id="IPR000719">
    <property type="entry name" value="Prot_kinase_dom"/>
</dbReference>
<keyword evidence="1 3" id="KW-0547">Nucleotide-binding</keyword>
<proteinExistence type="predicted"/>
<sequence>MHTGDLYTASSSTAYLASNASWSHLPEHTHPRPIIVEPPCESDEDAQRSNPHRSYRAQSLDVNQKATAAILSQNSPDDAGPSARKTPSPRPASVAASPAALFLSSFHSPVVSTPKPDDEGQVISGYTLGGIIGYGSSSIIRRATSSSGAVAAVKIIRRSDLVKAGNAPQARKRLQHEAAVWASLSHEHVLPLFSTVHSTYADYFFTLYCPAGSLFDILKRDGNPALPQDDTGMMFRQVVRGLRYLHEVARYVHRDLKLENVLVDEMGVCKIGDFGMSRRIGSLEEEEGEELEQPESDHPFAENSGLHRAVSLAAPTSRRHTAVFTTHSHHLARHNTTRHRNSTSTNEPSHAFQPGSLPYAAPELLLTQTSDALRPHPSQDIWALGVMLYTLLTGSLPFSDSFEPRLQMKILNGTYQVPSGIGRGAERILQGCLDRSVASRWTIAMVDDVAWGVGWGSEGDDVTPSDTPKESITPHPPSKAHSRSRSRPGTIPIPDSSHDCTWDHNSSGGGEASPSRPSLGTASRRSASRVQRSLSRAPALTDTSSSARSASRSASRRPLDPLTADAYMPEIIAPSTSSSTASEPYSAFLDDSALDVDVDVDVDVVASPAECSPMRRGRRQSKHPFLTSRSPSSSVVPTTPPDGHLVLSPDGLEQPEEMHLDPEAAAAAASAPRGRMGMRMGKSVDSMQAGLHRGGVGRARGRRESSFGEEEEESEEWAAQDIIEPALSSNRSAAALWRSSLQRDSGAGTSVSGDKSTHGERSGTGRQRPSSSPPIAARRLKSAETSAHAHAQMQKSALEAFLKSSATPVPASMGMGMVLRSRSMETGSGRRQV</sequence>
<dbReference type="GO" id="GO:0005524">
    <property type="term" value="F:ATP binding"/>
    <property type="evidence" value="ECO:0007669"/>
    <property type="project" value="UniProtKB-UniRule"/>
</dbReference>
<feature type="binding site" evidence="3">
    <location>
        <position position="154"/>
    </location>
    <ligand>
        <name>ATP</name>
        <dbReference type="ChEBI" id="CHEBI:30616"/>
    </ligand>
</feature>
<feature type="compositionally biased region" description="Low complexity" evidence="4">
    <location>
        <begin position="544"/>
        <end position="553"/>
    </location>
</feature>
<feature type="region of interest" description="Disordered" evidence="4">
    <location>
        <begin position="686"/>
        <end position="718"/>
    </location>
</feature>
<feature type="compositionally biased region" description="Low complexity" evidence="4">
    <location>
        <begin position="522"/>
        <end position="537"/>
    </location>
</feature>
<dbReference type="GO" id="GO:0035556">
    <property type="term" value="P:intracellular signal transduction"/>
    <property type="evidence" value="ECO:0007669"/>
    <property type="project" value="TreeGrafter"/>
</dbReference>
<dbReference type="InterPro" id="IPR008271">
    <property type="entry name" value="Ser/Thr_kinase_AS"/>
</dbReference>
<dbReference type="PANTHER" id="PTHR24346:SF76">
    <property type="entry name" value="NON-SPECIFIC SERINE_THREONINE PROTEIN KINASE"/>
    <property type="match status" value="1"/>
</dbReference>
<feature type="region of interest" description="Disordered" evidence="4">
    <location>
        <begin position="327"/>
        <end position="354"/>
    </location>
</feature>
<dbReference type="PROSITE" id="PS00107">
    <property type="entry name" value="PROTEIN_KINASE_ATP"/>
    <property type="match status" value="1"/>
</dbReference>
<evidence type="ECO:0000256" key="3">
    <source>
        <dbReference type="PROSITE-ProRule" id="PRU10141"/>
    </source>
</evidence>
<dbReference type="PROSITE" id="PS50011">
    <property type="entry name" value="PROTEIN_KINASE_DOM"/>
    <property type="match status" value="1"/>
</dbReference>
<dbReference type="InterPro" id="IPR011009">
    <property type="entry name" value="Kinase-like_dom_sf"/>
</dbReference>
<name>A0A8H8CH32_PSICU</name>
<evidence type="ECO:0000256" key="2">
    <source>
        <dbReference type="ARBA" id="ARBA00022840"/>
    </source>
</evidence>
<feature type="region of interest" description="Disordered" evidence="4">
    <location>
        <begin position="24"/>
        <end position="94"/>
    </location>
</feature>
<dbReference type="InterPro" id="IPR017441">
    <property type="entry name" value="Protein_kinase_ATP_BS"/>
</dbReference>
<keyword evidence="2 3" id="KW-0067">ATP-binding</keyword>
<dbReference type="GO" id="GO:0000226">
    <property type="term" value="P:microtubule cytoskeleton organization"/>
    <property type="evidence" value="ECO:0007669"/>
    <property type="project" value="TreeGrafter"/>
</dbReference>
<dbReference type="OrthoDB" id="4062651at2759"/>
<feature type="region of interest" description="Disordered" evidence="4">
    <location>
        <begin position="808"/>
        <end position="833"/>
    </location>
</feature>
<dbReference type="EMBL" id="JAFIQS010000010">
    <property type="protein sequence ID" value="KAG5165321.1"/>
    <property type="molecule type" value="Genomic_DNA"/>
</dbReference>
<protein>
    <recommendedName>
        <fullName evidence="5">Protein kinase domain-containing protein</fullName>
    </recommendedName>
</protein>
<feature type="compositionally biased region" description="Basic residues" evidence="4">
    <location>
        <begin position="327"/>
        <end position="341"/>
    </location>
</feature>
<feature type="compositionally biased region" description="Polar residues" evidence="4">
    <location>
        <begin position="56"/>
        <end position="76"/>
    </location>
</feature>
<evidence type="ECO:0000256" key="4">
    <source>
        <dbReference type="SAM" id="MobiDB-lite"/>
    </source>
</evidence>
<dbReference type="GO" id="GO:0005737">
    <property type="term" value="C:cytoplasm"/>
    <property type="evidence" value="ECO:0007669"/>
    <property type="project" value="TreeGrafter"/>
</dbReference>
<reference evidence="6" key="1">
    <citation type="submission" date="2021-02" db="EMBL/GenBank/DDBJ databases">
        <title>Psilocybe cubensis genome.</title>
        <authorList>
            <person name="Mckernan K.J."/>
            <person name="Crawford S."/>
            <person name="Trippe A."/>
            <person name="Kane L.T."/>
            <person name="Mclaughlin S."/>
        </authorList>
    </citation>
    <scope>NUCLEOTIDE SEQUENCE [LARGE SCALE GENOMIC DNA]</scope>
    <source>
        <strain evidence="6">MGC-MH-2018</strain>
    </source>
</reference>
<feature type="compositionally biased region" description="Polar residues" evidence="4">
    <location>
        <begin position="824"/>
        <end position="833"/>
    </location>
</feature>